<dbReference type="Pfam" id="PF02922">
    <property type="entry name" value="CBM_48"/>
    <property type="match status" value="1"/>
</dbReference>
<dbReference type="InterPro" id="IPR014756">
    <property type="entry name" value="Ig_E-set"/>
</dbReference>
<comment type="similarity">
    <text evidence="1">Belongs to the glycosyl hydrolase 13 family.</text>
</comment>
<dbReference type="CDD" id="cd11341">
    <property type="entry name" value="AmyAc_Pullulanase_LD-like"/>
    <property type="match status" value="1"/>
</dbReference>
<dbReference type="RefSeq" id="WP_258878069.1">
    <property type="nucleotide sequence ID" value="NZ_CP048914.1"/>
</dbReference>
<dbReference type="AlphaFoldDB" id="A0A7L7KQF9"/>
<dbReference type="Gene3D" id="2.60.40.1180">
    <property type="entry name" value="Golgi alpha-mannosidase II"/>
    <property type="match status" value="1"/>
</dbReference>
<dbReference type="SMART" id="SM00642">
    <property type="entry name" value="Aamy"/>
    <property type="match status" value="1"/>
</dbReference>
<dbReference type="CDD" id="cd02860">
    <property type="entry name" value="E_set_Pullulanase"/>
    <property type="match status" value="1"/>
</dbReference>
<dbReference type="Pfam" id="PF17999">
    <property type="entry name" value="PulA_N1"/>
    <property type="match status" value="1"/>
</dbReference>
<evidence type="ECO:0000259" key="2">
    <source>
        <dbReference type="SMART" id="SM00642"/>
    </source>
</evidence>
<dbReference type="GO" id="GO:0005975">
    <property type="term" value="P:carbohydrate metabolic process"/>
    <property type="evidence" value="ECO:0007669"/>
    <property type="project" value="InterPro"/>
</dbReference>
<dbReference type="Proteomes" id="UP000514720">
    <property type="component" value="Chromosome"/>
</dbReference>
<proteinExistence type="inferred from homology"/>
<sequence>MNKTYYSYLDDFSQITILVPTSYRHDFVKSFTVIGNDEEIELDIISSEMIGNERKYITRFDGYILLNQMYHIYDDLNNTSELFTGKIVRTELFDDIYYYEQSDLGSSYRKDRTKFKIWTPVAKYMKLELLSPDGTHEIVPMEYDNQGVWYLRLKGDYETYKYRYISYVNGKEHTLTDPYGQSSNANGEWSYVIDESKLYKMRQQRPKFSGIPTDAVIYETHIRDFTKHPSLQATHPGKYASFTEQGLTTKEGYPAGIDHVLDLGITHIQLMPVYDFGSTDERNPENTYNWGYDPAQYNVPEGSFSSDPDDPYKRINELRKVIDDIHGLGLRVSMDVVYNHVYNHKLFAFEKIIPGYGYRFDNQGMMTDSSGCGNDVASERRMVRKFIIDSILFWAKEYKMDAFRFDLMGLLDIRTMNTLRQKLDRFRSDIIVYGEGWRMPTVIGDDFAAHMYNKHLLFNIGHFNDKTRELIKGATFDIKQRGYALGSSAKLDDIKNIIMGSCMNKFLFRYPTQSINYVECHDNNTFYDKAVIALGKDVTDDEIKRRQRLATSIVILSQGVPFIHSGQEFYRSKQGVENSYKSSDSINQINWDLIDENMRDINVVKELLRIRKKYDLFRLTAPSKIRDYVTIHTHESGTIRYELEDEETKLIVIFKNNTTKETFNLDDKYTLIFDGRKRSRRLLTKINVDEISTYILKRK</sequence>
<accession>A0A7L7KQF9</accession>
<dbReference type="InterPro" id="IPR006047">
    <property type="entry name" value="GH13_cat_dom"/>
</dbReference>
<dbReference type="InterPro" id="IPR013783">
    <property type="entry name" value="Ig-like_fold"/>
</dbReference>
<dbReference type="SUPFAM" id="SSF81296">
    <property type="entry name" value="E set domains"/>
    <property type="match status" value="1"/>
</dbReference>
<dbReference type="EMBL" id="CP048914">
    <property type="protein sequence ID" value="QMS84456.1"/>
    <property type="molecule type" value="Genomic_DNA"/>
</dbReference>
<dbReference type="GO" id="GO:0051060">
    <property type="term" value="F:pullulanase activity"/>
    <property type="evidence" value="ECO:0007669"/>
    <property type="project" value="UniProtKB-EC"/>
</dbReference>
<dbReference type="SUPFAM" id="SSF51445">
    <property type="entry name" value="(Trans)glycosidases"/>
    <property type="match status" value="1"/>
</dbReference>
<protein>
    <submittedName>
        <fullName evidence="3">Type I pullulanase</fullName>
        <ecNumber evidence="3">3.2.1.41</ecNumber>
    </submittedName>
</protein>
<dbReference type="NCBIfam" id="TIGR02104">
    <property type="entry name" value="pulA_typeI"/>
    <property type="match status" value="1"/>
</dbReference>
<dbReference type="InterPro" id="IPR011840">
    <property type="entry name" value="PulA_typeI"/>
</dbReference>
<dbReference type="Gene3D" id="3.20.20.80">
    <property type="entry name" value="Glycosidases"/>
    <property type="match status" value="1"/>
</dbReference>
<dbReference type="EC" id="3.2.1.41" evidence="3"/>
<evidence type="ECO:0000256" key="1">
    <source>
        <dbReference type="ARBA" id="ARBA00008061"/>
    </source>
</evidence>
<dbReference type="InterPro" id="IPR013780">
    <property type="entry name" value="Glyco_hydro_b"/>
</dbReference>
<dbReference type="Gene3D" id="2.60.40.10">
    <property type="entry name" value="Immunoglobulins"/>
    <property type="match status" value="1"/>
</dbReference>
<dbReference type="InterPro" id="IPR004193">
    <property type="entry name" value="Glyco_hydro_13_N"/>
</dbReference>
<name>A0A7L7KQF9_9MOLU</name>
<dbReference type="InterPro" id="IPR017853">
    <property type="entry name" value="GH"/>
</dbReference>
<reference evidence="3 4" key="1">
    <citation type="submission" date="2020-02" db="EMBL/GenBank/DDBJ databases">
        <authorList>
            <person name="Zheng R.K."/>
            <person name="Sun C.M."/>
        </authorList>
    </citation>
    <scope>NUCLEOTIDE SEQUENCE [LARGE SCALE GENOMIC DNA]</scope>
    <source>
        <strain evidence="4">zrk13</strain>
    </source>
</reference>
<gene>
    <name evidence="3" type="primary">pulA</name>
    <name evidence="3" type="ORF">G4Z02_01415</name>
</gene>
<keyword evidence="3" id="KW-0378">Hydrolase</keyword>
<keyword evidence="4" id="KW-1185">Reference proteome</keyword>
<dbReference type="KEGG" id="xcl:G4Z02_01415"/>
<evidence type="ECO:0000313" key="3">
    <source>
        <dbReference type="EMBL" id="QMS84456.1"/>
    </source>
</evidence>
<keyword evidence="3" id="KW-0326">Glycosidase</keyword>
<dbReference type="InterPro" id="IPR040697">
    <property type="entry name" value="PulA_N1"/>
</dbReference>
<dbReference type="PANTHER" id="PTHR43002">
    <property type="entry name" value="GLYCOGEN DEBRANCHING ENZYME"/>
    <property type="match status" value="1"/>
</dbReference>
<feature type="domain" description="Glycosyl hydrolase family 13 catalytic" evidence="2">
    <location>
        <begin position="245"/>
        <end position="611"/>
    </location>
</feature>
<evidence type="ECO:0000313" key="4">
    <source>
        <dbReference type="Proteomes" id="UP000514720"/>
    </source>
</evidence>
<organism evidence="3 4">
    <name type="scientific">Candidatus Xianfuyuplasma coldseepsis</name>
    <dbReference type="NCBI Taxonomy" id="2782163"/>
    <lineage>
        <taxon>Bacteria</taxon>
        <taxon>Bacillati</taxon>
        <taxon>Mycoplasmatota</taxon>
        <taxon>Mollicutes</taxon>
        <taxon>Candidatus Izemoplasmatales</taxon>
        <taxon>Candidatus Izemoplasmataceae</taxon>
        <taxon>Candidatus Xianfuyuplasma</taxon>
    </lineage>
</organism>
<dbReference type="Gene3D" id="2.60.40.2320">
    <property type="match status" value="1"/>
</dbReference>